<keyword evidence="1" id="KW-0496">Mitochondrion</keyword>
<gene>
    <name evidence="1" type="ORF">AEK19_MT0544</name>
</gene>
<sequence length="59" mass="6810">MGILFNTVANLDSSGFLGDFLRPSPLLFFWHSMRMRLTSDLEPYKLFKGLSCRKLPTEN</sequence>
<dbReference type="EMBL" id="KY774314">
    <property type="protein sequence ID" value="ART30800.1"/>
    <property type="molecule type" value="Genomic_DNA"/>
</dbReference>
<name>A0A1Y0B072_9LAMI</name>
<proteinExistence type="predicted"/>
<evidence type="ECO:0000313" key="1">
    <source>
        <dbReference type="EMBL" id="ART30800.1"/>
    </source>
</evidence>
<accession>A0A1Y0B072</accession>
<dbReference type="AlphaFoldDB" id="A0A1Y0B072"/>
<organism evidence="1">
    <name type="scientific">Utricularia reniformis</name>
    <dbReference type="NCBI Taxonomy" id="192314"/>
    <lineage>
        <taxon>Eukaryota</taxon>
        <taxon>Viridiplantae</taxon>
        <taxon>Streptophyta</taxon>
        <taxon>Embryophyta</taxon>
        <taxon>Tracheophyta</taxon>
        <taxon>Spermatophyta</taxon>
        <taxon>Magnoliopsida</taxon>
        <taxon>eudicotyledons</taxon>
        <taxon>Gunneridae</taxon>
        <taxon>Pentapetalae</taxon>
        <taxon>asterids</taxon>
        <taxon>lamiids</taxon>
        <taxon>Lamiales</taxon>
        <taxon>Lentibulariaceae</taxon>
        <taxon>Utricularia</taxon>
    </lineage>
</organism>
<geneLocation type="mitochondrion" evidence="1"/>
<protein>
    <submittedName>
        <fullName evidence="1">Uncharacterized protein</fullName>
    </submittedName>
</protein>
<reference evidence="1" key="1">
    <citation type="submission" date="2017-03" db="EMBL/GenBank/DDBJ databases">
        <title>The mitochondrial genome of the carnivorous plant Utricularia reniformis (Lentibulariaceae): structure, comparative analysis and evolutionary landmarks.</title>
        <authorList>
            <person name="Silva S.R."/>
            <person name="Alvarenga D.O."/>
            <person name="Michael T.P."/>
            <person name="Miranda V.F.O."/>
            <person name="Varani A.M."/>
        </authorList>
    </citation>
    <scope>NUCLEOTIDE SEQUENCE</scope>
</reference>